<comment type="caution">
    <text evidence="6">The sequence shown here is derived from an EMBL/GenBank/DDBJ whole genome shotgun (WGS) entry which is preliminary data.</text>
</comment>
<gene>
    <name evidence="6" type="ORF">O6P43_016141</name>
</gene>
<keyword evidence="4" id="KW-0547">Nucleotide-binding</keyword>
<reference evidence="6" key="1">
    <citation type="journal article" date="2023" name="Science">
        <title>Elucidation of the pathway for biosynthesis of saponin adjuvants from the soapbark tree.</title>
        <authorList>
            <person name="Reed J."/>
            <person name="Orme A."/>
            <person name="El-Demerdash A."/>
            <person name="Owen C."/>
            <person name="Martin L.B.B."/>
            <person name="Misra R.C."/>
            <person name="Kikuchi S."/>
            <person name="Rejzek M."/>
            <person name="Martin A.C."/>
            <person name="Harkess A."/>
            <person name="Leebens-Mack J."/>
            <person name="Louveau T."/>
            <person name="Stephenson M.J."/>
            <person name="Osbourn A."/>
        </authorList>
    </citation>
    <scope>NUCLEOTIDE SEQUENCE</scope>
    <source>
        <strain evidence="6">S10</strain>
    </source>
</reference>
<dbReference type="InterPro" id="IPR000608">
    <property type="entry name" value="UBC"/>
</dbReference>
<evidence type="ECO:0000256" key="1">
    <source>
        <dbReference type="ARBA" id="ARBA00022679"/>
    </source>
</evidence>
<dbReference type="KEGG" id="qsa:O6P43_016141"/>
<dbReference type="GO" id="GO:0005524">
    <property type="term" value="F:ATP binding"/>
    <property type="evidence" value="ECO:0007669"/>
    <property type="project" value="UniProtKB-UniRule"/>
</dbReference>
<dbReference type="InterPro" id="IPR016135">
    <property type="entry name" value="UBQ-conjugating_enzyme/RWD"/>
</dbReference>
<evidence type="ECO:0000256" key="2">
    <source>
        <dbReference type="ARBA" id="ARBA00022786"/>
    </source>
</evidence>
<proteinExistence type="inferred from homology"/>
<dbReference type="InterPro" id="IPR023313">
    <property type="entry name" value="UBQ-conjugating_AS"/>
</dbReference>
<keyword evidence="2 4" id="KW-0833">Ubl conjugation pathway</keyword>
<feature type="domain" description="UBC core" evidence="5">
    <location>
        <begin position="83"/>
        <end position="117"/>
    </location>
</feature>
<evidence type="ECO:0000256" key="4">
    <source>
        <dbReference type="RuleBase" id="RU362109"/>
    </source>
</evidence>
<feature type="active site" description="Glycyl thioester intermediate" evidence="3">
    <location>
        <position position="105"/>
    </location>
</feature>
<dbReference type="CDD" id="cd23794">
    <property type="entry name" value="UBCc_UBE2F_UBE2M"/>
    <property type="match status" value="1"/>
</dbReference>
<evidence type="ECO:0000259" key="5">
    <source>
        <dbReference type="Pfam" id="PF00179"/>
    </source>
</evidence>
<protein>
    <submittedName>
        <fullName evidence="6">Ubiquitin-conjugating enzyme family protein</fullName>
    </submittedName>
</protein>
<keyword evidence="7" id="KW-1185">Reference proteome</keyword>
<keyword evidence="4" id="KW-0067">ATP-binding</keyword>
<keyword evidence="1" id="KW-0808">Transferase</keyword>
<evidence type="ECO:0000313" key="6">
    <source>
        <dbReference type="EMBL" id="KAJ7966714.1"/>
    </source>
</evidence>
<accession>A0AAD7LYN9</accession>
<dbReference type="GO" id="GO:0016740">
    <property type="term" value="F:transferase activity"/>
    <property type="evidence" value="ECO:0007669"/>
    <property type="project" value="UniProtKB-KW"/>
</dbReference>
<evidence type="ECO:0000256" key="3">
    <source>
        <dbReference type="PROSITE-ProRule" id="PRU10133"/>
    </source>
</evidence>
<organism evidence="6 7">
    <name type="scientific">Quillaja saponaria</name>
    <name type="common">Soap bark tree</name>
    <dbReference type="NCBI Taxonomy" id="32244"/>
    <lineage>
        <taxon>Eukaryota</taxon>
        <taxon>Viridiplantae</taxon>
        <taxon>Streptophyta</taxon>
        <taxon>Embryophyta</taxon>
        <taxon>Tracheophyta</taxon>
        <taxon>Spermatophyta</taxon>
        <taxon>Magnoliopsida</taxon>
        <taxon>eudicotyledons</taxon>
        <taxon>Gunneridae</taxon>
        <taxon>Pentapetalae</taxon>
        <taxon>rosids</taxon>
        <taxon>fabids</taxon>
        <taxon>Fabales</taxon>
        <taxon>Quillajaceae</taxon>
        <taxon>Quillaja</taxon>
    </lineage>
</organism>
<evidence type="ECO:0000313" key="7">
    <source>
        <dbReference type="Proteomes" id="UP001163823"/>
    </source>
</evidence>
<dbReference type="Proteomes" id="UP001163823">
    <property type="component" value="Chromosome 6"/>
</dbReference>
<dbReference type="Pfam" id="PF00179">
    <property type="entry name" value="UQ_con"/>
    <property type="match status" value="1"/>
</dbReference>
<sequence>MCNDHKVERRRLKSNFLDPFAEIKEKPREASENANGMAPVKRQSAGELHLHKDIRELNLPKTWLLIGWQVCVLVSSFTCLSHEAPKVKCKTKVYHPNIDLEGNVCLGILREDWKPVLIPKYQNYHIWIVSPIHAT</sequence>
<dbReference type="EMBL" id="JARAOO010000006">
    <property type="protein sequence ID" value="KAJ7966714.1"/>
    <property type="molecule type" value="Genomic_DNA"/>
</dbReference>
<dbReference type="PROSITE" id="PS00183">
    <property type="entry name" value="UBC_1"/>
    <property type="match status" value="1"/>
</dbReference>
<dbReference type="AlphaFoldDB" id="A0AAD7LYN9"/>
<name>A0AAD7LYN9_QUISA</name>
<dbReference type="SUPFAM" id="SSF54495">
    <property type="entry name" value="UBC-like"/>
    <property type="match status" value="1"/>
</dbReference>
<dbReference type="Gene3D" id="3.10.110.10">
    <property type="entry name" value="Ubiquitin Conjugating Enzyme"/>
    <property type="match status" value="1"/>
</dbReference>
<comment type="similarity">
    <text evidence="4">Belongs to the ubiquitin-conjugating enzyme family.</text>
</comment>